<keyword evidence="1 6" id="KW-0812">Transmembrane</keyword>
<name>A0ABU8DYP4_9ACTN</name>
<dbReference type="PRINTS" id="PR00260">
    <property type="entry name" value="CHEMTRNSDUCR"/>
</dbReference>
<dbReference type="PANTHER" id="PTHR32089">
    <property type="entry name" value="METHYL-ACCEPTING CHEMOTAXIS PROTEIN MCPB"/>
    <property type="match status" value="1"/>
</dbReference>
<evidence type="ECO:0000259" key="7">
    <source>
        <dbReference type="PROSITE" id="PS50111"/>
    </source>
</evidence>
<dbReference type="InterPro" id="IPR004090">
    <property type="entry name" value="Chemotax_Me-accpt_rcpt"/>
</dbReference>
<dbReference type="Pfam" id="PF00672">
    <property type="entry name" value="HAMP"/>
    <property type="match status" value="1"/>
</dbReference>
<comment type="similarity">
    <text evidence="4">Belongs to the methyl-accepting chemotaxis (MCP) protein family.</text>
</comment>
<feature type="transmembrane region" description="Helical" evidence="6">
    <location>
        <begin position="201"/>
        <end position="220"/>
    </location>
</feature>
<evidence type="ECO:0000313" key="10">
    <source>
        <dbReference type="Proteomes" id="UP001361570"/>
    </source>
</evidence>
<dbReference type="InterPro" id="IPR004089">
    <property type="entry name" value="MCPsignal_dom"/>
</dbReference>
<dbReference type="CDD" id="cd06225">
    <property type="entry name" value="HAMP"/>
    <property type="match status" value="1"/>
</dbReference>
<organism evidence="9 10">
    <name type="scientific">Klenkia sesuvii</name>
    <dbReference type="NCBI Taxonomy" id="3103137"/>
    <lineage>
        <taxon>Bacteria</taxon>
        <taxon>Bacillati</taxon>
        <taxon>Actinomycetota</taxon>
        <taxon>Actinomycetes</taxon>
        <taxon>Geodermatophilales</taxon>
        <taxon>Geodermatophilaceae</taxon>
        <taxon>Klenkia</taxon>
    </lineage>
</organism>
<dbReference type="PANTHER" id="PTHR32089:SF112">
    <property type="entry name" value="LYSOZYME-LIKE PROTEIN-RELATED"/>
    <property type="match status" value="1"/>
</dbReference>
<evidence type="ECO:0000256" key="2">
    <source>
        <dbReference type="ARBA" id="ARBA00022989"/>
    </source>
</evidence>
<keyword evidence="3 5" id="KW-0807">Transducer</keyword>
<evidence type="ECO:0000313" key="9">
    <source>
        <dbReference type="EMBL" id="MEI4273954.1"/>
    </source>
</evidence>
<dbReference type="EMBL" id="JBAPLU010000030">
    <property type="protein sequence ID" value="MEI4273954.1"/>
    <property type="molecule type" value="Genomic_DNA"/>
</dbReference>
<keyword evidence="6" id="KW-0472">Membrane</keyword>
<sequence>MANGATTSRLAPSSWGLRARLLVAILVVASASVGIAGFAVVRMAGLSAQAERVSAEGLIPLDALRTLQATWWQQSAEDARSNIQGLPPEDTARFRQNAQDLHAQLGQQLDALSALPLTGAARSAVADFATAEQAFDATLATLVDQRMAGDESQVPTLLADLQQEQTTMAQALVDATGAASAAAAAITESARADYESARTTTLAIAGVAVLAAVALALLVARSVTRPVGRIQQVLGQVADGDLRVRVGAAGRDELGDVARSLDRTLDGLAEVFAVVTGSATRLSAASAELSAGAEVVAQDAAQAARRTEVVVASAGEVSGNVATVSAGSEQMRSAIGEIAHNAQQASQVAAQAVDVAAETTRTVHTLGESSQEIASVVKLITAIAEQTNLLALNATIEAARAGEAGKGFAVVASEVKELAQETARATEDIARRVETIQGDTAGAVEAIGRISSVIGEINDYQATIAAAVEEQTATTTEMNRNVAAAAAGTEEISGAISGLAEGARAAGERVAGTRAASAELATMGRDLEVAVARFRI</sequence>
<evidence type="ECO:0000259" key="8">
    <source>
        <dbReference type="PROSITE" id="PS50885"/>
    </source>
</evidence>
<evidence type="ECO:0000256" key="5">
    <source>
        <dbReference type="PROSITE-ProRule" id="PRU00284"/>
    </source>
</evidence>
<dbReference type="SUPFAM" id="SSF58104">
    <property type="entry name" value="Methyl-accepting chemotaxis protein (MCP) signaling domain"/>
    <property type="match status" value="1"/>
</dbReference>
<dbReference type="InterPro" id="IPR003660">
    <property type="entry name" value="HAMP_dom"/>
</dbReference>
<feature type="domain" description="Methyl-accepting transducer" evidence="7">
    <location>
        <begin position="278"/>
        <end position="511"/>
    </location>
</feature>
<evidence type="ECO:0000256" key="1">
    <source>
        <dbReference type="ARBA" id="ARBA00022692"/>
    </source>
</evidence>
<evidence type="ECO:0000256" key="6">
    <source>
        <dbReference type="SAM" id="Phobius"/>
    </source>
</evidence>
<accession>A0ABU8DYP4</accession>
<protein>
    <submittedName>
        <fullName evidence="9">Methyl-accepting chemotaxis protein</fullName>
    </submittedName>
</protein>
<comment type="caution">
    <text evidence="9">The sequence shown here is derived from an EMBL/GenBank/DDBJ whole genome shotgun (WGS) entry which is preliminary data.</text>
</comment>
<dbReference type="SMART" id="SM00304">
    <property type="entry name" value="HAMP"/>
    <property type="match status" value="1"/>
</dbReference>
<dbReference type="PROSITE" id="PS50111">
    <property type="entry name" value="CHEMOTAXIS_TRANSDUC_2"/>
    <property type="match status" value="1"/>
</dbReference>
<gene>
    <name evidence="9" type="ORF">TEK04_19710</name>
</gene>
<evidence type="ECO:0000256" key="4">
    <source>
        <dbReference type="ARBA" id="ARBA00029447"/>
    </source>
</evidence>
<dbReference type="SMART" id="SM00283">
    <property type="entry name" value="MA"/>
    <property type="match status" value="1"/>
</dbReference>
<dbReference type="Proteomes" id="UP001361570">
    <property type="component" value="Unassembled WGS sequence"/>
</dbReference>
<proteinExistence type="inferred from homology"/>
<dbReference type="RefSeq" id="WP_336406070.1">
    <property type="nucleotide sequence ID" value="NZ_JBAPLU010000030.1"/>
</dbReference>
<keyword evidence="10" id="KW-1185">Reference proteome</keyword>
<keyword evidence="2 6" id="KW-1133">Transmembrane helix</keyword>
<evidence type="ECO:0000256" key="3">
    <source>
        <dbReference type="ARBA" id="ARBA00023224"/>
    </source>
</evidence>
<dbReference type="Pfam" id="PF00015">
    <property type="entry name" value="MCPsignal"/>
    <property type="match status" value="1"/>
</dbReference>
<dbReference type="PROSITE" id="PS50885">
    <property type="entry name" value="HAMP"/>
    <property type="match status" value="1"/>
</dbReference>
<feature type="transmembrane region" description="Helical" evidence="6">
    <location>
        <begin position="20"/>
        <end position="41"/>
    </location>
</feature>
<feature type="domain" description="HAMP" evidence="8">
    <location>
        <begin position="221"/>
        <end position="273"/>
    </location>
</feature>
<dbReference type="Gene3D" id="1.10.287.950">
    <property type="entry name" value="Methyl-accepting chemotaxis protein"/>
    <property type="match status" value="1"/>
</dbReference>
<reference evidence="9 10" key="1">
    <citation type="submission" date="2024-03" db="EMBL/GenBank/DDBJ databases">
        <title>Draft genome sequence of Klenkia sp. LSe6-5.</title>
        <authorList>
            <person name="Duangmal K."/>
            <person name="Chantavorakit T."/>
        </authorList>
    </citation>
    <scope>NUCLEOTIDE SEQUENCE [LARGE SCALE GENOMIC DNA]</scope>
    <source>
        <strain evidence="9 10">LSe6-5</strain>
    </source>
</reference>